<evidence type="ECO:0000256" key="1">
    <source>
        <dbReference type="SAM" id="MobiDB-lite"/>
    </source>
</evidence>
<dbReference type="EMBL" id="GBXM01019465">
    <property type="protein sequence ID" value="JAH89112.1"/>
    <property type="molecule type" value="Transcribed_RNA"/>
</dbReference>
<reference evidence="2" key="1">
    <citation type="submission" date="2014-11" db="EMBL/GenBank/DDBJ databases">
        <authorList>
            <person name="Amaro Gonzalez C."/>
        </authorList>
    </citation>
    <scope>NUCLEOTIDE SEQUENCE</scope>
</reference>
<feature type="region of interest" description="Disordered" evidence="1">
    <location>
        <begin position="33"/>
        <end position="66"/>
    </location>
</feature>
<dbReference type="AlphaFoldDB" id="A0A0E9WFH4"/>
<protein>
    <submittedName>
        <fullName evidence="2">Uncharacterized protein</fullName>
    </submittedName>
</protein>
<name>A0A0E9WFH4_ANGAN</name>
<organism evidence="2">
    <name type="scientific">Anguilla anguilla</name>
    <name type="common">European freshwater eel</name>
    <name type="synonym">Muraena anguilla</name>
    <dbReference type="NCBI Taxonomy" id="7936"/>
    <lineage>
        <taxon>Eukaryota</taxon>
        <taxon>Metazoa</taxon>
        <taxon>Chordata</taxon>
        <taxon>Craniata</taxon>
        <taxon>Vertebrata</taxon>
        <taxon>Euteleostomi</taxon>
        <taxon>Actinopterygii</taxon>
        <taxon>Neopterygii</taxon>
        <taxon>Teleostei</taxon>
        <taxon>Anguilliformes</taxon>
        <taxon>Anguillidae</taxon>
        <taxon>Anguilla</taxon>
    </lineage>
</organism>
<reference evidence="2" key="2">
    <citation type="journal article" date="2015" name="Fish Shellfish Immunol.">
        <title>Early steps in the European eel (Anguilla anguilla)-Vibrio vulnificus interaction in the gills: Role of the RtxA13 toxin.</title>
        <authorList>
            <person name="Callol A."/>
            <person name="Pajuelo D."/>
            <person name="Ebbesson L."/>
            <person name="Teles M."/>
            <person name="MacKenzie S."/>
            <person name="Amaro C."/>
        </authorList>
    </citation>
    <scope>NUCLEOTIDE SEQUENCE</scope>
</reference>
<sequence length="66" mass="7120">MSYYVPLAAQNGNLRRLAVGSWAGETDKNLEHGAVGREGQDSGSTQVSGQNKALQSRIRCQARQAM</sequence>
<proteinExistence type="predicted"/>
<evidence type="ECO:0000313" key="2">
    <source>
        <dbReference type="EMBL" id="JAH89112.1"/>
    </source>
</evidence>
<accession>A0A0E9WFH4</accession>
<feature type="compositionally biased region" description="Polar residues" evidence="1">
    <location>
        <begin position="41"/>
        <end position="54"/>
    </location>
</feature>